<dbReference type="InterPro" id="IPR036397">
    <property type="entry name" value="RNaseH_sf"/>
</dbReference>
<accession>A0A8R1DIR6</accession>
<dbReference type="PROSITE" id="PS50994">
    <property type="entry name" value="INTEGRASE"/>
    <property type="match status" value="1"/>
</dbReference>
<dbReference type="Proteomes" id="UP000005237">
    <property type="component" value="Unassembled WGS sequence"/>
</dbReference>
<dbReference type="InterPro" id="IPR001584">
    <property type="entry name" value="Integrase_cat-core"/>
</dbReference>
<evidence type="ECO:0000256" key="1">
    <source>
        <dbReference type="ARBA" id="ARBA00012493"/>
    </source>
</evidence>
<dbReference type="EC" id="2.7.7.49" evidence="1"/>
<proteinExistence type="predicted"/>
<dbReference type="GO" id="GO:0003676">
    <property type="term" value="F:nucleic acid binding"/>
    <property type="evidence" value="ECO:0007669"/>
    <property type="project" value="InterPro"/>
</dbReference>
<name>A0A8R1DIR6_CAEJA</name>
<dbReference type="SUPFAM" id="SSF53098">
    <property type="entry name" value="Ribonuclease H-like"/>
    <property type="match status" value="1"/>
</dbReference>
<reference evidence="4" key="1">
    <citation type="submission" date="2010-08" db="EMBL/GenBank/DDBJ databases">
        <authorList>
            <consortium name="Caenorhabditis japonica Sequencing Consortium"/>
            <person name="Wilson R.K."/>
        </authorList>
    </citation>
    <scope>NUCLEOTIDE SEQUENCE [LARGE SCALE GENOMIC DNA]</scope>
    <source>
        <strain evidence="4">DF5081</strain>
    </source>
</reference>
<dbReference type="FunFam" id="1.10.340.70:FF:000001">
    <property type="entry name" value="Retrovirus-related Pol polyprotein from transposon gypsy-like Protein"/>
    <property type="match status" value="1"/>
</dbReference>
<dbReference type="FunFam" id="3.30.420.10:FF:000032">
    <property type="entry name" value="Retrovirus-related Pol polyprotein from transposon 297-like Protein"/>
    <property type="match status" value="1"/>
</dbReference>
<feature type="domain" description="Integrase catalytic" evidence="2">
    <location>
        <begin position="165"/>
        <end position="323"/>
    </location>
</feature>
<dbReference type="EnsemblMetazoa" id="CJA03079.1">
    <property type="protein sequence ID" value="CJA03079.1"/>
    <property type="gene ID" value="WBGene00122283"/>
</dbReference>
<dbReference type="PANTHER" id="PTHR37984:SF15">
    <property type="entry name" value="INTEGRASE CATALYTIC DOMAIN-CONTAINING PROTEIN"/>
    <property type="match status" value="1"/>
</dbReference>
<dbReference type="AlphaFoldDB" id="A0A8R1DIR6"/>
<evidence type="ECO:0000313" key="3">
    <source>
        <dbReference type="EnsemblMetazoa" id="CJA03079.1"/>
    </source>
</evidence>
<dbReference type="InterPro" id="IPR050951">
    <property type="entry name" value="Retrovirus_Pol_polyprotein"/>
</dbReference>
<dbReference type="GO" id="GO:0003964">
    <property type="term" value="F:RNA-directed DNA polymerase activity"/>
    <property type="evidence" value="ECO:0007669"/>
    <property type="project" value="UniProtKB-EC"/>
</dbReference>
<evidence type="ECO:0000313" key="4">
    <source>
        <dbReference type="Proteomes" id="UP000005237"/>
    </source>
</evidence>
<keyword evidence="4" id="KW-1185">Reference proteome</keyword>
<protein>
    <recommendedName>
        <fullName evidence="1">RNA-directed DNA polymerase</fullName>
        <ecNumber evidence="1">2.7.7.49</ecNumber>
    </recommendedName>
</protein>
<dbReference type="InterPro" id="IPR041588">
    <property type="entry name" value="Integrase_H2C2"/>
</dbReference>
<dbReference type="InterPro" id="IPR012337">
    <property type="entry name" value="RNaseH-like_sf"/>
</dbReference>
<dbReference type="GO" id="GO:0015074">
    <property type="term" value="P:DNA integration"/>
    <property type="evidence" value="ECO:0007669"/>
    <property type="project" value="InterPro"/>
</dbReference>
<dbReference type="PANTHER" id="PTHR37984">
    <property type="entry name" value="PROTEIN CBG26694"/>
    <property type="match status" value="1"/>
</dbReference>
<reference evidence="3" key="2">
    <citation type="submission" date="2022-06" db="UniProtKB">
        <authorList>
            <consortium name="EnsemblMetazoa"/>
        </authorList>
    </citation>
    <scope>IDENTIFICATION</scope>
    <source>
        <strain evidence="3">DF5081</strain>
    </source>
</reference>
<dbReference type="Gene3D" id="1.10.340.70">
    <property type="match status" value="1"/>
</dbReference>
<dbReference type="Gene3D" id="3.30.420.10">
    <property type="entry name" value="Ribonuclease H-like superfamily/Ribonuclease H"/>
    <property type="match status" value="1"/>
</dbReference>
<sequence length="482" mass="54954">MTETSDEGTKELLRIVNALQEKSDDTEVMNQENWLNHLKNSDEGWGELIHLLESGAKEGKVKIKGIKGCVLVEDYVIIGQTLRNAENPECNRKVVPESARSTLVTEMHEGCLGGHFSAKKMLRQLSKRFFWPKMIVTMEKCVKGCPKCICTNDHPKLTAPLKPYETSRPLEIVAVDLIDVGLSVQGNRYILSIIDLFTKYGAAIPIPDNKAETVVKAFIDRWALGEGRIPEVLLSDQGKEFVNSHFEQLVKMLNIKHITTKGYNSRTNGCVERFNKTIMQILKKKTAVPMEWDEQIPFAVFAYNSVAHKTTGESPMFLMYGRDSKHPIHMEGEDAVGMDYSDADEYKHILVQELLKAHRRAKEHAEREWEENKKLLDQKYKTENRKYPTVGSRVLIEIPTERIGARCPKLVNKWKGPYRVVKCTQNSATVIPILGGKEEFVIPFDNLRVISVEMENVPIVTNKGRQKQKVPMWEKEDECVSE</sequence>
<dbReference type="Pfam" id="PF00665">
    <property type="entry name" value="rve"/>
    <property type="match status" value="1"/>
</dbReference>
<organism evidence="3 4">
    <name type="scientific">Caenorhabditis japonica</name>
    <dbReference type="NCBI Taxonomy" id="281687"/>
    <lineage>
        <taxon>Eukaryota</taxon>
        <taxon>Metazoa</taxon>
        <taxon>Ecdysozoa</taxon>
        <taxon>Nematoda</taxon>
        <taxon>Chromadorea</taxon>
        <taxon>Rhabditida</taxon>
        <taxon>Rhabditina</taxon>
        <taxon>Rhabditomorpha</taxon>
        <taxon>Rhabditoidea</taxon>
        <taxon>Rhabditidae</taxon>
        <taxon>Peloderinae</taxon>
        <taxon>Caenorhabditis</taxon>
    </lineage>
</organism>
<dbReference type="Pfam" id="PF17921">
    <property type="entry name" value="Integrase_H2C2"/>
    <property type="match status" value="1"/>
</dbReference>
<evidence type="ECO:0000259" key="2">
    <source>
        <dbReference type="PROSITE" id="PS50994"/>
    </source>
</evidence>